<dbReference type="InterPro" id="IPR010345">
    <property type="entry name" value="IL-17_fam"/>
</dbReference>
<evidence type="ECO:0000256" key="3">
    <source>
        <dbReference type="ARBA" id="ARBA00022514"/>
    </source>
</evidence>
<organism evidence="7 8">
    <name type="scientific">Cyprinodon variegatus</name>
    <name type="common">Sheepshead minnow</name>
    <dbReference type="NCBI Taxonomy" id="28743"/>
    <lineage>
        <taxon>Eukaryota</taxon>
        <taxon>Metazoa</taxon>
        <taxon>Chordata</taxon>
        <taxon>Craniata</taxon>
        <taxon>Vertebrata</taxon>
        <taxon>Euteleostomi</taxon>
        <taxon>Actinopterygii</taxon>
        <taxon>Neopterygii</taxon>
        <taxon>Teleostei</taxon>
        <taxon>Neoteleostei</taxon>
        <taxon>Acanthomorphata</taxon>
        <taxon>Ovalentaria</taxon>
        <taxon>Atherinomorphae</taxon>
        <taxon>Cyprinodontiformes</taxon>
        <taxon>Cyprinodontidae</taxon>
        <taxon>Cyprinodon</taxon>
    </lineage>
</organism>
<keyword evidence="3" id="KW-0202">Cytokine</keyword>
<keyword evidence="4" id="KW-0964">Secreted</keyword>
<accession>A0A3Q2GPA3</accession>
<evidence type="ECO:0000256" key="1">
    <source>
        <dbReference type="ARBA" id="ARBA00004613"/>
    </source>
</evidence>
<dbReference type="Pfam" id="PF06083">
    <property type="entry name" value="IL17"/>
    <property type="match status" value="1"/>
</dbReference>
<evidence type="ECO:0000256" key="6">
    <source>
        <dbReference type="SAM" id="SignalP"/>
    </source>
</evidence>
<dbReference type="GO" id="GO:0005125">
    <property type="term" value="F:cytokine activity"/>
    <property type="evidence" value="ECO:0007669"/>
    <property type="project" value="UniProtKB-KW"/>
</dbReference>
<dbReference type="SUPFAM" id="SSF57501">
    <property type="entry name" value="Cystine-knot cytokines"/>
    <property type="match status" value="1"/>
</dbReference>
<dbReference type="GO" id="GO:0005615">
    <property type="term" value="C:extracellular space"/>
    <property type="evidence" value="ECO:0007669"/>
    <property type="project" value="UniProtKB-KW"/>
</dbReference>
<dbReference type="Gene3D" id="2.10.90.10">
    <property type="entry name" value="Cystine-knot cytokines"/>
    <property type="match status" value="1"/>
</dbReference>
<dbReference type="InterPro" id="IPR020440">
    <property type="entry name" value="IL-17_chr"/>
</dbReference>
<keyword evidence="8" id="KW-1185">Reference proteome</keyword>
<evidence type="ECO:0000313" key="7">
    <source>
        <dbReference type="Ensembl" id="ENSCVAP00000030880.1"/>
    </source>
</evidence>
<reference evidence="7" key="1">
    <citation type="submission" date="2025-08" db="UniProtKB">
        <authorList>
            <consortium name="Ensembl"/>
        </authorList>
    </citation>
    <scope>IDENTIFICATION</scope>
</reference>
<comment type="subcellular location">
    <subcellularLocation>
        <location evidence="1">Secreted</location>
    </subcellularLocation>
</comment>
<dbReference type="STRING" id="28743.ENSCVAP00000030880"/>
<comment type="similarity">
    <text evidence="2">Belongs to the IL-17 family.</text>
</comment>
<evidence type="ECO:0000256" key="4">
    <source>
        <dbReference type="ARBA" id="ARBA00022525"/>
    </source>
</evidence>
<evidence type="ECO:0008006" key="9">
    <source>
        <dbReference type="Google" id="ProtNLM"/>
    </source>
</evidence>
<proteinExistence type="inferred from homology"/>
<keyword evidence="5 6" id="KW-0732">Signal</keyword>
<dbReference type="Proteomes" id="UP000265020">
    <property type="component" value="Unassembled WGS sequence"/>
</dbReference>
<dbReference type="InterPro" id="IPR029034">
    <property type="entry name" value="Cystine-knot_cytokine"/>
</dbReference>
<sequence length="141" mass="14934">HLSKSCSLILFGGVLCIALWVASSGEPAPPPLCNSTLVFSSVISSSSAGSGNIHLRSLSPWTWRTTTVKNRIPETIWEAECSSEFCLSPKPGPAGSHNLNSVPVYQSVLVLTRMKGSRCYAASYKSVAVGCTCVRASVDTN</sequence>
<dbReference type="PRINTS" id="PR01932">
    <property type="entry name" value="INTRLEUKIN17"/>
</dbReference>
<name>A0A3Q2GPA3_CYPVA</name>
<dbReference type="GO" id="GO:0006954">
    <property type="term" value="P:inflammatory response"/>
    <property type="evidence" value="ECO:0007669"/>
    <property type="project" value="InterPro"/>
</dbReference>
<feature type="chain" id="PRO_5018559224" description="Interleukin 17a/f1" evidence="6">
    <location>
        <begin position="25"/>
        <end position="141"/>
    </location>
</feature>
<dbReference type="Ensembl" id="ENSCVAT00000025204.1">
    <property type="protein sequence ID" value="ENSCVAP00000030880.1"/>
    <property type="gene ID" value="ENSCVAG00000019749.1"/>
</dbReference>
<evidence type="ECO:0000256" key="5">
    <source>
        <dbReference type="ARBA" id="ARBA00022729"/>
    </source>
</evidence>
<evidence type="ECO:0000313" key="8">
    <source>
        <dbReference type="Proteomes" id="UP000265020"/>
    </source>
</evidence>
<dbReference type="GeneTree" id="ENSGT01030000234838"/>
<evidence type="ECO:0000256" key="2">
    <source>
        <dbReference type="ARBA" id="ARBA00007236"/>
    </source>
</evidence>
<protein>
    <recommendedName>
        <fullName evidence="9">Interleukin 17a/f1</fullName>
    </recommendedName>
</protein>
<dbReference type="AlphaFoldDB" id="A0A3Q2GPA3"/>
<feature type="signal peptide" evidence="6">
    <location>
        <begin position="1"/>
        <end position="24"/>
    </location>
</feature>
<reference evidence="7" key="2">
    <citation type="submission" date="2025-09" db="UniProtKB">
        <authorList>
            <consortium name="Ensembl"/>
        </authorList>
    </citation>
    <scope>IDENTIFICATION</scope>
</reference>